<feature type="region of interest" description="Disordered" evidence="1">
    <location>
        <begin position="588"/>
        <end position="711"/>
    </location>
</feature>
<comment type="caution">
    <text evidence="2">The sequence shown here is derived from an EMBL/GenBank/DDBJ whole genome shotgun (WGS) entry which is preliminary data.</text>
</comment>
<dbReference type="EMBL" id="JROU02000831">
    <property type="protein sequence ID" value="OEH78178.1"/>
    <property type="molecule type" value="Genomic_DNA"/>
</dbReference>
<reference evidence="2 3" key="1">
    <citation type="journal article" date="2016" name="BMC Genomics">
        <title>Comparative genomics reveals Cyclospora cayetanensis possesses coccidia-like metabolism and invasion components but unique surface antigens.</title>
        <authorList>
            <person name="Liu S."/>
            <person name="Wang L."/>
            <person name="Zheng H."/>
            <person name="Xu Z."/>
            <person name="Roellig D.M."/>
            <person name="Li N."/>
            <person name="Frace M.A."/>
            <person name="Tang K."/>
            <person name="Arrowood M.J."/>
            <person name="Moss D.M."/>
            <person name="Zhang L."/>
            <person name="Feng Y."/>
            <person name="Xiao L."/>
        </authorList>
    </citation>
    <scope>NUCLEOTIDE SEQUENCE [LARGE SCALE GENOMIC DNA]</scope>
    <source>
        <strain evidence="2 3">CHN_HEN01</strain>
    </source>
</reference>
<sequence length="953" mass="101627">MPGLFFSVSKGRHPSRVFLSQIDTWREKHTEIARWRGVAKEDKRTCTQARLPPNKDPRPTSLSRWLRVTLNFCSLHQTLRRRPRLTAETALQHTNSGRDRNVEGQSEAEDERSSAETATTAAKRENHRKKGTTWMDIFSLGRWRSSGSRQQGAIQLAQAFGTPNQPGRPGPVIGVFVCKGPRNELQGLVVASPLSLERFSFEGQLLQRAAPPQPLTCCRGGKIGGVGRVLLCGSQSGTVFIVNAETFELMLELDTKKSLPTAIGRGASDLPASSAAVTPPRSTGSSYAAYEGSHEVCSSVDQGAPAGGGPQENPGGASSSGVDGVPWEAPICSLTINATFAEFAHFVLAGDVTGRVYVWQVPSTKLLLVLPPPELSHPQHHPLPQQRQEQDCCGCCGKLSSGSDEIYAAATRRLPSSLHGSAPHQPRQQHLQAAGGIQAVGSVAEIEVPQEDTDDERGQESAKVLGDCQRDALGPPAYEVEPSYRNAQWLGARPRGKGKGPLRGPPQAPHCEAPPHPQGDTQEQLPSQQDGGAEESLFSGDESGEESRSGAQGRESSVDSANNPLVQSEECLPYIQHAPQELLQQLRAEAQQRQHHQHQDEQRRSEKEEHPQLAKDGRRGLEPDAEARGSGNGSGDSMKGPRGPSGAPSGWAPPPGSLPESPEVAVGLESIPLSPETSGAAGSPPPASLVGDTDREVDEGGNSLPQVKAPAAAATPSSAAALKSSCGSSNCCIAHRRAPCGQRACRGGPSASGKPSASRYVGALLPLAALDQLWVGYGDGALAVFSLSTYRLVHAVQLPDTDVTKLEYAKYRDLIIVVSANKALYMWCPRTLQCIFEMDAAAVTCSSPLSFIYVLEAPEAWELRSTIVLAGCMDGSICVRRLERNLSDGGISCKLVRNYIREVEPQVPISCILVDSWLNAAFVGDASGVVFTLPYVFQLLEAPAVPAVGALEG</sequence>
<dbReference type="SUPFAM" id="SSF50978">
    <property type="entry name" value="WD40 repeat-like"/>
    <property type="match status" value="1"/>
</dbReference>
<evidence type="ECO:0000313" key="3">
    <source>
        <dbReference type="Proteomes" id="UP000095192"/>
    </source>
</evidence>
<dbReference type="InterPro" id="IPR015943">
    <property type="entry name" value="WD40/YVTN_repeat-like_dom_sf"/>
</dbReference>
<dbReference type="Gene3D" id="2.130.10.10">
    <property type="entry name" value="YVTN repeat-like/Quinoprotein amine dehydrogenase"/>
    <property type="match status" value="1"/>
</dbReference>
<dbReference type="InterPro" id="IPR036322">
    <property type="entry name" value="WD40_repeat_dom_sf"/>
</dbReference>
<feature type="compositionally biased region" description="Basic and acidic residues" evidence="1">
    <location>
        <begin position="597"/>
        <end position="627"/>
    </location>
</feature>
<dbReference type="FunCoup" id="A0A1D3D3Y8">
    <property type="interactions" value="2"/>
</dbReference>
<feature type="region of interest" description="Disordered" evidence="1">
    <location>
        <begin position="84"/>
        <end position="129"/>
    </location>
</feature>
<dbReference type="InParanoid" id="A0A1D3D3Y8"/>
<dbReference type="VEuPathDB" id="ToxoDB:LOC34618597"/>
<keyword evidence="3" id="KW-1185">Reference proteome</keyword>
<evidence type="ECO:0000313" key="2">
    <source>
        <dbReference type="EMBL" id="OEH78178.1"/>
    </source>
</evidence>
<evidence type="ECO:0000256" key="1">
    <source>
        <dbReference type="SAM" id="MobiDB-lite"/>
    </source>
</evidence>
<feature type="compositionally biased region" description="Low complexity" evidence="1">
    <location>
        <begin position="640"/>
        <end position="650"/>
    </location>
</feature>
<feature type="compositionally biased region" description="Polar residues" evidence="1">
    <location>
        <begin position="519"/>
        <end position="530"/>
    </location>
</feature>
<proteinExistence type="predicted"/>
<dbReference type="AlphaFoldDB" id="A0A1D3D3Y8"/>
<feature type="region of interest" description="Disordered" evidence="1">
    <location>
        <begin position="299"/>
        <end position="322"/>
    </location>
</feature>
<accession>A0A1D3D3Y8</accession>
<protein>
    <submittedName>
        <fullName evidence="2">Uncharacterized protein</fullName>
    </submittedName>
</protein>
<name>A0A1D3D3Y8_9EIME</name>
<gene>
    <name evidence="2" type="ORF">cyc_01620</name>
</gene>
<dbReference type="VEuPathDB" id="ToxoDB:cyc_01620"/>
<organism evidence="2 3">
    <name type="scientific">Cyclospora cayetanensis</name>
    <dbReference type="NCBI Taxonomy" id="88456"/>
    <lineage>
        <taxon>Eukaryota</taxon>
        <taxon>Sar</taxon>
        <taxon>Alveolata</taxon>
        <taxon>Apicomplexa</taxon>
        <taxon>Conoidasida</taxon>
        <taxon>Coccidia</taxon>
        <taxon>Eucoccidiorida</taxon>
        <taxon>Eimeriorina</taxon>
        <taxon>Eimeriidae</taxon>
        <taxon>Cyclospora</taxon>
    </lineage>
</organism>
<feature type="region of interest" description="Disordered" evidence="1">
    <location>
        <begin position="450"/>
        <end position="562"/>
    </location>
</feature>
<feature type="compositionally biased region" description="Pro residues" evidence="1">
    <location>
        <begin position="503"/>
        <end position="517"/>
    </location>
</feature>
<dbReference type="Proteomes" id="UP000095192">
    <property type="component" value="Unassembled WGS sequence"/>
</dbReference>